<feature type="transmembrane region" description="Helical" evidence="1">
    <location>
        <begin position="66"/>
        <end position="87"/>
    </location>
</feature>
<evidence type="ECO:0000313" key="2">
    <source>
        <dbReference type="EMBL" id="CAG8547391.1"/>
    </source>
</evidence>
<protein>
    <submittedName>
        <fullName evidence="2">12629_t:CDS:1</fullName>
    </submittedName>
</protein>
<comment type="caution">
    <text evidence="2">The sequence shown here is derived from an EMBL/GenBank/DDBJ whole genome shotgun (WGS) entry which is preliminary data.</text>
</comment>
<sequence>MPLTNLANCSLDKLKKEKDSSPEYQSYLNQKELELQNRETKLEQIKNIVNSVQEPKTENSTDENSLPTILIVGGISCIGILSLVFLLKKVKKNRSTEEVMIIDEEKITPVCERTYVIVYKPVPRTPTPPPRPRTPTPPPREREFKLKAIRDAPNIVSGHGNWKDEHALGFLLNNLVSNHKGNFTTLSSIKNILAMIDF</sequence>
<keyword evidence="1" id="KW-0812">Transmembrane</keyword>
<keyword evidence="1" id="KW-0472">Membrane</keyword>
<proteinExistence type="predicted"/>
<accession>A0A9N9AZQ3</accession>
<keyword evidence="3" id="KW-1185">Reference proteome</keyword>
<feature type="non-terminal residue" evidence="2">
    <location>
        <position position="198"/>
    </location>
</feature>
<dbReference type="AlphaFoldDB" id="A0A9N9AZQ3"/>
<gene>
    <name evidence="2" type="ORF">AGERDE_LOCUS6489</name>
</gene>
<reference evidence="2" key="1">
    <citation type="submission" date="2021-06" db="EMBL/GenBank/DDBJ databases">
        <authorList>
            <person name="Kallberg Y."/>
            <person name="Tangrot J."/>
            <person name="Rosling A."/>
        </authorList>
    </citation>
    <scope>NUCLEOTIDE SEQUENCE</scope>
    <source>
        <strain evidence="2">MT106</strain>
    </source>
</reference>
<evidence type="ECO:0000256" key="1">
    <source>
        <dbReference type="SAM" id="Phobius"/>
    </source>
</evidence>
<name>A0A9N9AZQ3_9GLOM</name>
<dbReference type="EMBL" id="CAJVPL010001020">
    <property type="protein sequence ID" value="CAG8547391.1"/>
    <property type="molecule type" value="Genomic_DNA"/>
</dbReference>
<dbReference type="Proteomes" id="UP000789831">
    <property type="component" value="Unassembled WGS sequence"/>
</dbReference>
<evidence type="ECO:0000313" key="3">
    <source>
        <dbReference type="Proteomes" id="UP000789831"/>
    </source>
</evidence>
<organism evidence="2 3">
    <name type="scientific">Ambispora gerdemannii</name>
    <dbReference type="NCBI Taxonomy" id="144530"/>
    <lineage>
        <taxon>Eukaryota</taxon>
        <taxon>Fungi</taxon>
        <taxon>Fungi incertae sedis</taxon>
        <taxon>Mucoromycota</taxon>
        <taxon>Glomeromycotina</taxon>
        <taxon>Glomeromycetes</taxon>
        <taxon>Archaeosporales</taxon>
        <taxon>Ambisporaceae</taxon>
        <taxon>Ambispora</taxon>
    </lineage>
</organism>
<keyword evidence="1" id="KW-1133">Transmembrane helix</keyword>